<dbReference type="PANTHER" id="PTHR42716:SF2">
    <property type="entry name" value="L-ASPARTATE OXIDASE, CHLOROPLASTIC"/>
    <property type="match status" value="1"/>
</dbReference>
<comment type="caution">
    <text evidence="13">The sequence shown here is derived from an EMBL/GenBank/DDBJ whole genome shotgun (WGS) entry which is preliminary data.</text>
</comment>
<dbReference type="InterPro" id="IPR005288">
    <property type="entry name" value="NadB"/>
</dbReference>
<dbReference type="EMBL" id="QRVK01000055">
    <property type="protein sequence ID" value="RGS36211.1"/>
    <property type="molecule type" value="Genomic_DNA"/>
</dbReference>
<comment type="pathway">
    <text evidence="2">Cofactor biosynthesis; NAD(+) biosynthesis; iminoaspartate from L-aspartate (oxidase route): step 1/1.</text>
</comment>
<dbReference type="NCBIfam" id="NF004820">
    <property type="entry name" value="PRK06175.1"/>
    <property type="match status" value="1"/>
</dbReference>
<keyword evidence="6" id="KW-0285">Flavoprotein</keyword>
<evidence type="ECO:0000259" key="12">
    <source>
        <dbReference type="Pfam" id="PF00890"/>
    </source>
</evidence>
<dbReference type="UniPathway" id="UPA00253">
    <property type="reaction ID" value="UER00326"/>
</dbReference>
<comment type="catalytic activity">
    <reaction evidence="11">
        <text>L-aspartate + O2 = iminosuccinate + H2O2</text>
        <dbReference type="Rhea" id="RHEA:25876"/>
        <dbReference type="ChEBI" id="CHEBI:15379"/>
        <dbReference type="ChEBI" id="CHEBI:16240"/>
        <dbReference type="ChEBI" id="CHEBI:29991"/>
        <dbReference type="ChEBI" id="CHEBI:77875"/>
        <dbReference type="EC" id="1.4.3.16"/>
    </reaction>
    <physiologicalReaction direction="left-to-right" evidence="11">
        <dbReference type="Rhea" id="RHEA:25877"/>
    </physiologicalReaction>
</comment>
<evidence type="ECO:0000256" key="10">
    <source>
        <dbReference type="ARBA" id="ARBA00030386"/>
    </source>
</evidence>
<dbReference type="GO" id="GO:0008734">
    <property type="term" value="F:L-aspartate oxidase activity"/>
    <property type="evidence" value="ECO:0007669"/>
    <property type="project" value="UniProtKB-EC"/>
</dbReference>
<organism evidence="13 14">
    <name type="scientific">Coprococcus eutactus</name>
    <dbReference type="NCBI Taxonomy" id="33043"/>
    <lineage>
        <taxon>Bacteria</taxon>
        <taxon>Bacillati</taxon>
        <taxon>Bacillota</taxon>
        <taxon>Clostridia</taxon>
        <taxon>Lachnospirales</taxon>
        <taxon>Lachnospiraceae</taxon>
        <taxon>Coprococcus</taxon>
    </lineage>
</organism>
<evidence type="ECO:0000256" key="8">
    <source>
        <dbReference type="ARBA" id="ARBA00022827"/>
    </source>
</evidence>
<evidence type="ECO:0000256" key="6">
    <source>
        <dbReference type="ARBA" id="ARBA00022630"/>
    </source>
</evidence>
<evidence type="ECO:0000256" key="1">
    <source>
        <dbReference type="ARBA" id="ARBA00001974"/>
    </source>
</evidence>
<dbReference type="AlphaFoldDB" id="A0A3R5ZJX8"/>
<dbReference type="InterPro" id="IPR036188">
    <property type="entry name" value="FAD/NAD-bd_sf"/>
</dbReference>
<sequence length="426" mass="47656">MMNTVYDVIIVGTGAAGLFCALNFPETKKVCIITKRRADESDSFLAQGGICMLRGEEDYEDYFEDTMRAGHYENNKKTVDLMIRSSNLVIRELVRLGVRFERDESGKLAFTKEGAHSQPRILFHKDITGKEITSTLLECAKKKSNIEIYEYTTMLDIVCNDNACGGVVIADEAKNISILRSNNVVLACGGIGGIYKNSTNFAHITGDAIAIALKHGVEVENLNYVQIHPTTLFSQNKGRRFLISESVRGEGAWLLNKAGERFTDELQPRDVVSHAIWKQMEIDGTEHVWEDLRPLGRDVILQHFPHIYKQCKDEGYDVLVEPIPVVPAQHYHMGGVKADLAGRTSMEGLYAVGEAGCNGVHGRNRLASNSLLESLVFAQRAADDIMFSREHRGCGEDNIDLSEYEDIDGLFREYKNIVLTETERRG</sequence>
<keyword evidence="8" id="KW-0274">FAD</keyword>
<proteinExistence type="inferred from homology"/>
<evidence type="ECO:0000256" key="5">
    <source>
        <dbReference type="ARBA" id="ARBA00021901"/>
    </source>
</evidence>
<evidence type="ECO:0000256" key="11">
    <source>
        <dbReference type="ARBA" id="ARBA00048305"/>
    </source>
</evidence>
<evidence type="ECO:0000256" key="2">
    <source>
        <dbReference type="ARBA" id="ARBA00004950"/>
    </source>
</evidence>
<comment type="similarity">
    <text evidence="3">Belongs to the FAD-dependent oxidoreductase 2 family. NadB subfamily.</text>
</comment>
<dbReference type="PANTHER" id="PTHR42716">
    <property type="entry name" value="L-ASPARTATE OXIDASE"/>
    <property type="match status" value="1"/>
</dbReference>
<dbReference type="GO" id="GO:0033765">
    <property type="term" value="F:steroid dehydrogenase activity, acting on the CH-CH group of donors"/>
    <property type="evidence" value="ECO:0007669"/>
    <property type="project" value="UniProtKB-ARBA"/>
</dbReference>
<dbReference type="EC" id="1.4.3.16" evidence="4"/>
<evidence type="ECO:0000256" key="3">
    <source>
        <dbReference type="ARBA" id="ARBA00008562"/>
    </source>
</evidence>
<accession>A0A3R5ZJX8</accession>
<protein>
    <recommendedName>
        <fullName evidence="5">L-aspartate oxidase</fullName>
        <ecNumber evidence="4">1.4.3.16</ecNumber>
    </recommendedName>
    <alternativeName>
        <fullName evidence="10">Quinolinate synthase B</fullName>
    </alternativeName>
</protein>
<name>A0A3R5ZJX8_9FIRM</name>
<comment type="cofactor">
    <cofactor evidence="1">
        <name>FAD</name>
        <dbReference type="ChEBI" id="CHEBI:57692"/>
    </cofactor>
</comment>
<dbReference type="Gene3D" id="3.90.700.10">
    <property type="entry name" value="Succinate dehydrogenase/fumarate reductase flavoprotein, catalytic domain"/>
    <property type="match status" value="1"/>
</dbReference>
<evidence type="ECO:0000313" key="14">
    <source>
        <dbReference type="Proteomes" id="UP000283295"/>
    </source>
</evidence>
<reference evidence="13 14" key="1">
    <citation type="submission" date="2018-08" db="EMBL/GenBank/DDBJ databases">
        <title>A genome reference for cultivated species of the human gut microbiota.</title>
        <authorList>
            <person name="Zou Y."/>
            <person name="Xue W."/>
            <person name="Luo G."/>
        </authorList>
    </citation>
    <scope>NUCLEOTIDE SEQUENCE [LARGE SCALE GENOMIC DNA]</scope>
    <source>
        <strain evidence="13 14">AF22-21</strain>
    </source>
</reference>
<dbReference type="InterPro" id="IPR003953">
    <property type="entry name" value="FAD-dep_OxRdtase_2_FAD-bd"/>
</dbReference>
<dbReference type="SUPFAM" id="SSF56425">
    <property type="entry name" value="Succinate dehydrogenase/fumarate reductase flavoprotein, catalytic domain"/>
    <property type="match status" value="1"/>
</dbReference>
<keyword evidence="9 13" id="KW-0560">Oxidoreductase</keyword>
<dbReference type="SUPFAM" id="SSF51905">
    <property type="entry name" value="FAD/NAD(P)-binding domain"/>
    <property type="match status" value="1"/>
</dbReference>
<gene>
    <name evidence="13" type="ORF">DWX94_13155</name>
</gene>
<evidence type="ECO:0000256" key="4">
    <source>
        <dbReference type="ARBA" id="ARBA00012173"/>
    </source>
</evidence>
<dbReference type="OrthoDB" id="9806724at2"/>
<dbReference type="InterPro" id="IPR027477">
    <property type="entry name" value="Succ_DH/fumarate_Rdtase_cat_sf"/>
</dbReference>
<dbReference type="Pfam" id="PF00890">
    <property type="entry name" value="FAD_binding_2"/>
    <property type="match status" value="1"/>
</dbReference>
<dbReference type="PRINTS" id="PR00368">
    <property type="entry name" value="FADPNR"/>
</dbReference>
<evidence type="ECO:0000313" key="13">
    <source>
        <dbReference type="EMBL" id="RGS36211.1"/>
    </source>
</evidence>
<evidence type="ECO:0000256" key="7">
    <source>
        <dbReference type="ARBA" id="ARBA00022642"/>
    </source>
</evidence>
<dbReference type="Gene3D" id="3.50.50.60">
    <property type="entry name" value="FAD/NAD(P)-binding domain"/>
    <property type="match status" value="1"/>
</dbReference>
<feature type="domain" description="FAD-dependent oxidoreductase 2 FAD-binding" evidence="12">
    <location>
        <begin position="7"/>
        <end position="371"/>
    </location>
</feature>
<dbReference type="GO" id="GO:0034628">
    <property type="term" value="P:'de novo' NAD+ biosynthetic process from L-aspartate"/>
    <property type="evidence" value="ECO:0007669"/>
    <property type="project" value="TreeGrafter"/>
</dbReference>
<dbReference type="Proteomes" id="UP000283295">
    <property type="component" value="Unassembled WGS sequence"/>
</dbReference>
<evidence type="ECO:0000256" key="9">
    <source>
        <dbReference type="ARBA" id="ARBA00023002"/>
    </source>
</evidence>
<keyword evidence="7" id="KW-0662">Pyridine nucleotide biosynthesis</keyword>
<dbReference type="FunFam" id="3.90.700.10:FF:000002">
    <property type="entry name" value="L-aspartate oxidase"/>
    <property type="match status" value="1"/>
</dbReference>